<keyword evidence="6 7" id="KW-0539">Nucleus</keyword>
<feature type="compositionally biased region" description="Acidic residues" evidence="8">
    <location>
        <begin position="1068"/>
        <end position="1078"/>
    </location>
</feature>
<evidence type="ECO:0000313" key="10">
    <source>
        <dbReference type="EMBL" id="THU55904.1"/>
    </source>
</evidence>
<feature type="region of interest" description="Disordered" evidence="8">
    <location>
        <begin position="224"/>
        <end position="275"/>
    </location>
</feature>
<dbReference type="GO" id="GO:0000118">
    <property type="term" value="C:histone deacetylase complex"/>
    <property type="evidence" value="ECO:0007669"/>
    <property type="project" value="TreeGrafter"/>
</dbReference>
<keyword evidence="11" id="KW-1185">Reference proteome</keyword>
<sequence length="1488" mass="168091">MGSQLKRPNVPRADLSGQTHMPPAPAVGTTPKLTTNDALAYLKAVKDVFQDKREKYDEFLEVMKDFKSQRIDTNGVIMRVKELFKGHLDLILGFNTFLPKGYEIKQPEEKKPVEFEEAITFVNKIKNRFQNDDHVYKSFLDILNMYRREDKSIHEVYQEVAALFQNHQDLLEEFIHFLPDASATFAPQHAYSGRGFVRRDDRSFLMPAVRNVYADKRETAYMSRTDRDSSVDCLDTEHGRQRRRAEKETDKKEDRDKRDHERDEDSEHDCGDLENSECRHKISSRRVDDSIAEPMQQGGDGANNIGMYSFSVSSFDDKNALKSVYTREFNFCEKVKEKLYPDTYQEFLKCLHIYSKEIINRTELKNLVSDILGKFPDLMEGFNEFLAHCENIGGFLIETFCADGFLEGVFRKRHMARPVKIADRDRERECEMDEQEKVHERRERNKEGDRVDKGALFNSRDGTSHKSSLLSNKEKYNICKPISELDLSNCQRCTPSYRLLPKNYSIPPASHRTELGASVLNDVWVSVTSGSEDYSFKHMRKNQYEESLFRCEDDRFELDMLLESVNATTKLVEDLLEMMQDPVKSENPFCVEDHLTSLNLRCIERLYGDHGLDVMDVLRKNASLALPVILTRLKQKQEEWFRCRSDFNKVWAEIYAKNYHKSLDHRSFYFKQQDSKSLSTKALLAEIKDINDKMKKEDDVLLAIAGRNRRPIVPTMEFEYIDMDIHEDLYRIIKYSCGEVCTFSDQLDKVMKIWTTILEPLFGVQPRNQGVKSLQDVKHKSHAVKTIMPGLGESNGNPGADSTKQCNGDQNIPSEQAPSFTTKSADGDTTVTENGFYDTIQAANCGENICSSPLQGRVQCCASVADEMPEITIPDSVAGRAEQSRNKISQEIASGVSCGSIRTGHCGTETLVESRATNENLPYSEGGQTGLQIISINGGSITESNKYYRPNDVFVSLNNLKVEREEGELSPNGDLDEDNCVAFEDAATNVAHTGKDTSASGQYQVRPGDVEASCGEDAGDNGSGAAADDECEESAQRSTEVSGNASEAGEDVSSSESGDGEECSHEDHEEEDDAEHDDQDAMIRCKSYKRRHVPAALHDEQDKSSRIFYGNDSYYVLFRLHQTLYERILSAKTNSSASEKKWKSSKDTSPPDLYAKFMSALFNLLDGSADNTKFEDDCRGIIGTQSYVLFTMDKLIYKIVKQLQAIASDETDNKLLQLYLYEKSRQTGRSFDLVYHENACVLHDESIYRFEFSTDLAEIGAPLSGSWSFASTNTIFAALCFLYGNLNGSTVASSLRVFVSVSSCPVPRPSELNFASFSQTSDVTQLSIQLLEHGHVNPEAAAVSVDPNFSSYLYSDFLSSVLVRKGAEGVFLGRNKRKYGDDNEHSVVGKAMDGIQVINGLECKISSCSSKTQKIFYSELEIKGDVLEEPYVVTIHNLHKYMMQKYSDSIPCCPLSCPDPNASRPKEIVAVRHKVTVNSCWGLLDFTI</sequence>
<dbReference type="Pfam" id="PF16879">
    <property type="entry name" value="Sin3a_C"/>
    <property type="match status" value="1"/>
</dbReference>
<organism evidence="10 11">
    <name type="scientific">Musa balbisiana</name>
    <name type="common">Banana</name>
    <dbReference type="NCBI Taxonomy" id="52838"/>
    <lineage>
        <taxon>Eukaryota</taxon>
        <taxon>Viridiplantae</taxon>
        <taxon>Streptophyta</taxon>
        <taxon>Embryophyta</taxon>
        <taxon>Tracheophyta</taxon>
        <taxon>Spermatophyta</taxon>
        <taxon>Magnoliopsida</taxon>
        <taxon>Liliopsida</taxon>
        <taxon>Zingiberales</taxon>
        <taxon>Musaceae</taxon>
        <taxon>Musa</taxon>
    </lineage>
</organism>
<evidence type="ECO:0000256" key="1">
    <source>
        <dbReference type="ARBA" id="ARBA00004123"/>
    </source>
</evidence>
<evidence type="ECO:0000259" key="9">
    <source>
        <dbReference type="SMART" id="SM00761"/>
    </source>
</evidence>
<accession>A0A4S8J4X3</accession>
<dbReference type="FunFam" id="1.20.1160.11:FF:000002">
    <property type="entry name" value="Paired amphipathic helix protein SIN3"/>
    <property type="match status" value="1"/>
</dbReference>
<dbReference type="PROSITE" id="PS51477">
    <property type="entry name" value="PAH"/>
    <property type="match status" value="3"/>
</dbReference>
<feature type="compositionally biased region" description="Polar residues" evidence="8">
    <location>
        <begin position="1036"/>
        <end position="1045"/>
    </location>
</feature>
<dbReference type="Proteomes" id="UP000317650">
    <property type="component" value="Chromosome 11"/>
</dbReference>
<evidence type="ECO:0000256" key="5">
    <source>
        <dbReference type="ARBA" id="ARBA00023163"/>
    </source>
</evidence>
<feature type="compositionally biased region" description="Polar residues" evidence="8">
    <location>
        <begin position="794"/>
        <end position="827"/>
    </location>
</feature>
<evidence type="ECO:0000256" key="2">
    <source>
        <dbReference type="ARBA" id="ARBA00022491"/>
    </source>
</evidence>
<keyword evidence="3" id="KW-0677">Repeat</keyword>
<dbReference type="GO" id="GO:0000785">
    <property type="term" value="C:chromatin"/>
    <property type="evidence" value="ECO:0007669"/>
    <property type="project" value="TreeGrafter"/>
</dbReference>
<dbReference type="InterPro" id="IPR039774">
    <property type="entry name" value="Sin3-like"/>
</dbReference>
<comment type="caution">
    <text evidence="10">The sequence shown here is derived from an EMBL/GenBank/DDBJ whole genome shotgun (WGS) entry which is preliminary data.</text>
</comment>
<dbReference type="GO" id="GO:0000122">
    <property type="term" value="P:negative regulation of transcription by RNA polymerase II"/>
    <property type="evidence" value="ECO:0007669"/>
    <property type="project" value="TreeGrafter"/>
</dbReference>
<feature type="region of interest" description="Disordered" evidence="8">
    <location>
        <begin position="992"/>
        <end position="1078"/>
    </location>
</feature>
<dbReference type="STRING" id="52838.A0A4S8J4X3"/>
<protein>
    <recommendedName>
        <fullName evidence="9">Histone deacetylase interacting domain-containing protein</fullName>
    </recommendedName>
</protein>
<keyword evidence="4" id="KW-0805">Transcription regulation</keyword>
<keyword evidence="2" id="KW-0678">Repressor</keyword>
<evidence type="ECO:0000256" key="7">
    <source>
        <dbReference type="PROSITE-ProRule" id="PRU00810"/>
    </source>
</evidence>
<gene>
    <name evidence="10" type="ORF">C4D60_Mb11t11560</name>
</gene>
<proteinExistence type="predicted"/>
<dbReference type="Gene3D" id="1.20.1160.11">
    <property type="entry name" value="Paired amphipathic helix"/>
    <property type="match status" value="3"/>
</dbReference>
<dbReference type="InterPro" id="IPR003822">
    <property type="entry name" value="PAH"/>
</dbReference>
<dbReference type="SUPFAM" id="SSF47762">
    <property type="entry name" value="PAH2 domain"/>
    <property type="match status" value="3"/>
</dbReference>
<dbReference type="PANTHER" id="PTHR12346">
    <property type="entry name" value="SIN3B-RELATED"/>
    <property type="match status" value="1"/>
</dbReference>
<dbReference type="FunFam" id="1.20.1160.11:FF:000001">
    <property type="entry name" value="Paired amphipathic helix protein Sin3"/>
    <property type="match status" value="1"/>
</dbReference>
<evidence type="ECO:0000256" key="6">
    <source>
        <dbReference type="ARBA" id="ARBA00023242"/>
    </source>
</evidence>
<feature type="region of interest" description="Disordered" evidence="8">
    <location>
        <begin position="788"/>
        <end position="827"/>
    </location>
</feature>
<feature type="compositionally biased region" description="Basic and acidic residues" evidence="8">
    <location>
        <begin position="432"/>
        <end position="453"/>
    </location>
</feature>
<dbReference type="FunFam" id="1.20.1160.11:FF:000003">
    <property type="entry name" value="Paired amphipathic helix SIN3-like protein"/>
    <property type="match status" value="1"/>
</dbReference>
<feature type="domain" description="Histone deacetylase interacting" evidence="9">
    <location>
        <begin position="489"/>
        <end position="589"/>
    </location>
</feature>
<evidence type="ECO:0000256" key="4">
    <source>
        <dbReference type="ARBA" id="ARBA00023015"/>
    </source>
</evidence>
<feature type="region of interest" description="Disordered" evidence="8">
    <location>
        <begin position="1"/>
        <end position="31"/>
    </location>
</feature>
<dbReference type="InterPro" id="IPR036600">
    <property type="entry name" value="PAH_sf"/>
</dbReference>
<reference evidence="10 11" key="1">
    <citation type="journal article" date="2019" name="Nat. Plants">
        <title>Genome sequencing of Musa balbisiana reveals subgenome evolution and function divergence in polyploid bananas.</title>
        <authorList>
            <person name="Yao X."/>
        </authorList>
    </citation>
    <scope>NUCLEOTIDE SEQUENCE [LARGE SCALE GENOMIC DNA]</scope>
    <source>
        <strain evidence="11">cv. DH-PKW</strain>
        <tissue evidence="10">Leaves</tissue>
    </source>
</reference>
<name>A0A4S8J4X3_MUSBA</name>
<dbReference type="InterPro" id="IPR013194">
    <property type="entry name" value="HDAC_interact_dom"/>
</dbReference>
<dbReference type="GO" id="GO:0003714">
    <property type="term" value="F:transcription corepressor activity"/>
    <property type="evidence" value="ECO:0007669"/>
    <property type="project" value="InterPro"/>
</dbReference>
<dbReference type="Pfam" id="PF02671">
    <property type="entry name" value="PAH"/>
    <property type="match status" value="3"/>
</dbReference>
<feature type="region of interest" description="Disordered" evidence="8">
    <location>
        <begin position="432"/>
        <end position="466"/>
    </location>
</feature>
<keyword evidence="5" id="KW-0804">Transcription</keyword>
<evidence type="ECO:0000256" key="8">
    <source>
        <dbReference type="SAM" id="MobiDB-lite"/>
    </source>
</evidence>
<dbReference type="InterPro" id="IPR031693">
    <property type="entry name" value="Sin3_C"/>
</dbReference>
<dbReference type="SMART" id="SM00761">
    <property type="entry name" value="HDAC_interact"/>
    <property type="match status" value="1"/>
</dbReference>
<evidence type="ECO:0000256" key="3">
    <source>
        <dbReference type="ARBA" id="ARBA00022737"/>
    </source>
</evidence>
<dbReference type="Pfam" id="PF08295">
    <property type="entry name" value="Sin3_corepress"/>
    <property type="match status" value="1"/>
</dbReference>
<comment type="subcellular location">
    <subcellularLocation>
        <location evidence="1 7">Nucleus</location>
    </subcellularLocation>
</comment>
<dbReference type="EMBL" id="PYDT01000007">
    <property type="protein sequence ID" value="THU55904.1"/>
    <property type="molecule type" value="Genomic_DNA"/>
</dbReference>
<evidence type="ECO:0000313" key="11">
    <source>
        <dbReference type="Proteomes" id="UP000317650"/>
    </source>
</evidence>
<dbReference type="PANTHER" id="PTHR12346:SF0">
    <property type="entry name" value="SIN3A, ISOFORM G"/>
    <property type="match status" value="1"/>
</dbReference>